<reference evidence="5 6" key="1">
    <citation type="submission" date="2020-05" db="EMBL/GenBank/DDBJ databases">
        <authorList>
            <person name="Campoy J."/>
            <person name="Schneeberger K."/>
            <person name="Spophaly S."/>
        </authorList>
    </citation>
    <scope>NUCLEOTIDE SEQUENCE [LARGE SCALE GENOMIC DNA]</scope>
    <source>
        <strain evidence="5">PruArmRojPasFocal</strain>
    </source>
</reference>
<dbReference type="InterPro" id="IPR000504">
    <property type="entry name" value="RRM_dom"/>
</dbReference>
<feature type="domain" description="RRM" evidence="4">
    <location>
        <begin position="65"/>
        <end position="143"/>
    </location>
</feature>
<evidence type="ECO:0000313" key="6">
    <source>
        <dbReference type="Proteomes" id="UP000507222"/>
    </source>
</evidence>
<dbReference type="AlphaFoldDB" id="A0A6J5TGZ4"/>
<dbReference type="Pfam" id="PF00076">
    <property type="entry name" value="RRM_1"/>
    <property type="match status" value="1"/>
</dbReference>
<dbReference type="GO" id="GO:0000398">
    <property type="term" value="P:mRNA splicing, via spliceosome"/>
    <property type="evidence" value="ECO:0007669"/>
    <property type="project" value="TreeGrafter"/>
</dbReference>
<dbReference type="SMART" id="SM00360">
    <property type="entry name" value="RRM"/>
    <property type="match status" value="1"/>
</dbReference>
<dbReference type="Gene3D" id="3.30.70.330">
    <property type="match status" value="1"/>
</dbReference>
<keyword evidence="3" id="KW-0694">RNA-binding</keyword>
<sequence length="370" mass="41771">MQMSGRNVNVNSVFYAEAYHPVQAGSIDGTDILPHDNAVYRAFLCSSAGLYDPLGDPKLIGDPYCTLFVGHLSHLTTEQSLRKALSKYGRVKDLRLVRHIVTGASRGYAFVEYETEREMQRAYKEAHHSFIDDSEVIVDYNRQQLMPGWIPRRLGGGLGGKKESGQLRFGGRERPFRAPLRSIPYDDLERLGIPPPPEGRYMSRYQHIVATAQSSLDNLVLEHYQISTPKLLSQSLFLIYVCRSHPHPEGKGALWIGRKVFIKGPWRGERTCAKAVLWRRKKGLTKDLWTQRTIHSKGALLRQNTIATGALLTEQSALTRGPRGIGMIVLTSGTSPIAMRDPLAMITIKICNWERHQGVIERPTKERSHY</sequence>
<gene>
    <name evidence="5" type="ORF">CURHAP_LOCUS2828</name>
</gene>
<name>A0A6J5TGZ4_PRUAR</name>
<protein>
    <recommendedName>
        <fullName evidence="4">RRM domain-containing protein</fullName>
    </recommendedName>
</protein>
<keyword evidence="2" id="KW-0539">Nucleus</keyword>
<comment type="subcellular location">
    <subcellularLocation>
        <location evidence="1">Nucleus</location>
    </subcellularLocation>
</comment>
<dbReference type="GO" id="GO:0003729">
    <property type="term" value="F:mRNA binding"/>
    <property type="evidence" value="ECO:0007669"/>
    <property type="project" value="TreeGrafter"/>
</dbReference>
<evidence type="ECO:0000256" key="3">
    <source>
        <dbReference type="PROSITE-ProRule" id="PRU00176"/>
    </source>
</evidence>
<dbReference type="PANTHER" id="PTHR13952:SF6">
    <property type="entry name" value="U11_U12 SMALL NUCLEAR RIBONUCLEOPROTEIN 35 KDA PROTEIN"/>
    <property type="match status" value="1"/>
</dbReference>
<dbReference type="EMBL" id="CAEKDK010000001">
    <property type="protein sequence ID" value="CAB4263124.1"/>
    <property type="molecule type" value="Genomic_DNA"/>
</dbReference>
<dbReference type="PANTHER" id="PTHR13952">
    <property type="entry name" value="U1 SMALL NUCLEAR RIBONUCLEOPROTEIN 70 KD"/>
    <property type="match status" value="1"/>
</dbReference>
<dbReference type="Proteomes" id="UP000507222">
    <property type="component" value="Unassembled WGS sequence"/>
</dbReference>
<dbReference type="InterPro" id="IPR012677">
    <property type="entry name" value="Nucleotide-bd_a/b_plait_sf"/>
</dbReference>
<dbReference type="GO" id="GO:0017069">
    <property type="term" value="F:snRNA binding"/>
    <property type="evidence" value="ECO:0007669"/>
    <property type="project" value="TreeGrafter"/>
</dbReference>
<evidence type="ECO:0000259" key="4">
    <source>
        <dbReference type="PROSITE" id="PS50102"/>
    </source>
</evidence>
<evidence type="ECO:0000256" key="1">
    <source>
        <dbReference type="ARBA" id="ARBA00004123"/>
    </source>
</evidence>
<accession>A0A6J5TGZ4</accession>
<dbReference type="FunFam" id="3.30.70.330:FF:000132">
    <property type="entry name" value="Small nuclear ribonucleoprotein U11/U12 subunit 35"/>
    <property type="match status" value="1"/>
</dbReference>
<evidence type="ECO:0000256" key="2">
    <source>
        <dbReference type="ARBA" id="ARBA00023242"/>
    </source>
</evidence>
<dbReference type="PROSITE" id="PS50102">
    <property type="entry name" value="RRM"/>
    <property type="match status" value="1"/>
</dbReference>
<dbReference type="GO" id="GO:0071011">
    <property type="term" value="C:precatalytic spliceosome"/>
    <property type="evidence" value="ECO:0007669"/>
    <property type="project" value="TreeGrafter"/>
</dbReference>
<dbReference type="InterPro" id="IPR051183">
    <property type="entry name" value="U1_U11-U12_snRNP_70-35kDa"/>
</dbReference>
<proteinExistence type="predicted"/>
<organism evidence="5 6">
    <name type="scientific">Prunus armeniaca</name>
    <name type="common">Apricot</name>
    <name type="synonym">Armeniaca vulgaris</name>
    <dbReference type="NCBI Taxonomy" id="36596"/>
    <lineage>
        <taxon>Eukaryota</taxon>
        <taxon>Viridiplantae</taxon>
        <taxon>Streptophyta</taxon>
        <taxon>Embryophyta</taxon>
        <taxon>Tracheophyta</taxon>
        <taxon>Spermatophyta</taxon>
        <taxon>Magnoliopsida</taxon>
        <taxon>eudicotyledons</taxon>
        <taxon>Gunneridae</taxon>
        <taxon>Pentapetalae</taxon>
        <taxon>rosids</taxon>
        <taxon>fabids</taxon>
        <taxon>Rosales</taxon>
        <taxon>Rosaceae</taxon>
        <taxon>Amygdaloideae</taxon>
        <taxon>Amygdaleae</taxon>
        <taxon>Prunus</taxon>
    </lineage>
</organism>
<dbReference type="InterPro" id="IPR035979">
    <property type="entry name" value="RBD_domain_sf"/>
</dbReference>
<dbReference type="SUPFAM" id="SSF54928">
    <property type="entry name" value="RNA-binding domain, RBD"/>
    <property type="match status" value="1"/>
</dbReference>
<evidence type="ECO:0000313" key="5">
    <source>
        <dbReference type="EMBL" id="CAB4263124.1"/>
    </source>
</evidence>